<feature type="region of interest" description="Disordered" evidence="1">
    <location>
        <begin position="1"/>
        <end position="28"/>
    </location>
</feature>
<dbReference type="EMBL" id="JAESDN010000007">
    <property type="protein sequence ID" value="KAG7047379.1"/>
    <property type="molecule type" value="Genomic_DNA"/>
</dbReference>
<dbReference type="AlphaFoldDB" id="A0A9P7U9D1"/>
<gene>
    <name evidence="2" type="ORF">JMJ77_010731</name>
</gene>
<evidence type="ECO:0000256" key="1">
    <source>
        <dbReference type="SAM" id="MobiDB-lite"/>
    </source>
</evidence>
<comment type="caution">
    <text evidence="2">The sequence shown here is derived from an EMBL/GenBank/DDBJ whole genome shotgun (WGS) entry which is preliminary data.</text>
</comment>
<dbReference type="Proteomes" id="UP000699042">
    <property type="component" value="Unassembled WGS sequence"/>
</dbReference>
<keyword evidence="3" id="KW-1185">Reference proteome</keyword>
<organism evidence="2 3">
    <name type="scientific">Colletotrichum scovillei</name>
    <dbReference type="NCBI Taxonomy" id="1209932"/>
    <lineage>
        <taxon>Eukaryota</taxon>
        <taxon>Fungi</taxon>
        <taxon>Dikarya</taxon>
        <taxon>Ascomycota</taxon>
        <taxon>Pezizomycotina</taxon>
        <taxon>Sordariomycetes</taxon>
        <taxon>Hypocreomycetidae</taxon>
        <taxon>Glomerellales</taxon>
        <taxon>Glomerellaceae</taxon>
        <taxon>Colletotrichum</taxon>
        <taxon>Colletotrichum acutatum species complex</taxon>
    </lineage>
</organism>
<evidence type="ECO:0000313" key="2">
    <source>
        <dbReference type="EMBL" id="KAG7047379.1"/>
    </source>
</evidence>
<proteinExistence type="predicted"/>
<accession>A0A9P7U9D1</accession>
<name>A0A9P7U9D1_9PEZI</name>
<protein>
    <submittedName>
        <fullName evidence="2">Uncharacterized protein</fullName>
    </submittedName>
</protein>
<sequence length="112" mass="12225">MTAATSNLAQLRDPAGQPWLSGQRSSQQGFENMEEELWILLGPSCLGAEKSSDDKGWLSLRTDILSTDSVSWGESLWIGLATSLLETLRLCSFLPTVEPGRARRRGSSAVGW</sequence>
<evidence type="ECO:0000313" key="3">
    <source>
        <dbReference type="Proteomes" id="UP000699042"/>
    </source>
</evidence>
<reference evidence="2" key="1">
    <citation type="submission" date="2021-05" db="EMBL/GenBank/DDBJ databases">
        <title>Comparative genomics of three Colletotrichum scovillei strains and genetic complementation revealed genes involved fungal growth and virulence on chili pepper.</title>
        <authorList>
            <person name="Hsieh D.-K."/>
            <person name="Chuang S.-C."/>
            <person name="Chen C.-Y."/>
            <person name="Chao Y.-T."/>
            <person name="Lu M.-Y.J."/>
            <person name="Lee M.-H."/>
            <person name="Shih M.-C."/>
        </authorList>
    </citation>
    <scope>NUCLEOTIDE SEQUENCE</scope>
    <source>
        <strain evidence="2">Coll-153</strain>
    </source>
</reference>